<gene>
    <name evidence="1" type="ORF">LCGC14_1308920</name>
</gene>
<dbReference type="EMBL" id="LAZR01007706">
    <property type="protein sequence ID" value="KKM83483.1"/>
    <property type="molecule type" value="Genomic_DNA"/>
</dbReference>
<organism evidence="1">
    <name type="scientific">marine sediment metagenome</name>
    <dbReference type="NCBI Taxonomy" id="412755"/>
    <lineage>
        <taxon>unclassified sequences</taxon>
        <taxon>metagenomes</taxon>
        <taxon>ecological metagenomes</taxon>
    </lineage>
</organism>
<evidence type="ECO:0000313" key="1">
    <source>
        <dbReference type="EMBL" id="KKM83483.1"/>
    </source>
</evidence>
<proteinExistence type="predicted"/>
<protein>
    <submittedName>
        <fullName evidence="1">Uncharacterized protein</fullName>
    </submittedName>
</protein>
<sequence>MVQSIKFRSSAEKELEADYHTVNISPEQRRSIRVLSEILSKRLPLSSMAIQGNAMFTMRDWQEKNHEIAAKISEMPMEKKLQVAKEITDLGKERMKKLLSFPEKHKELIDKAYDEAWKIYVEQLAKYRVN</sequence>
<accession>A0A0F9KNF1</accession>
<reference evidence="1" key="1">
    <citation type="journal article" date="2015" name="Nature">
        <title>Complex archaea that bridge the gap between prokaryotes and eukaryotes.</title>
        <authorList>
            <person name="Spang A."/>
            <person name="Saw J.H."/>
            <person name="Jorgensen S.L."/>
            <person name="Zaremba-Niedzwiedzka K."/>
            <person name="Martijn J."/>
            <person name="Lind A.E."/>
            <person name="van Eijk R."/>
            <person name="Schleper C."/>
            <person name="Guy L."/>
            <person name="Ettema T.J."/>
        </authorList>
    </citation>
    <scope>NUCLEOTIDE SEQUENCE</scope>
</reference>
<dbReference type="AlphaFoldDB" id="A0A0F9KNF1"/>
<name>A0A0F9KNF1_9ZZZZ</name>
<comment type="caution">
    <text evidence="1">The sequence shown here is derived from an EMBL/GenBank/DDBJ whole genome shotgun (WGS) entry which is preliminary data.</text>
</comment>